<evidence type="ECO:0000313" key="2">
    <source>
        <dbReference type="Proteomes" id="UP000232883"/>
    </source>
</evidence>
<evidence type="ECO:0000313" key="1">
    <source>
        <dbReference type="EMBL" id="AUD04182.1"/>
    </source>
</evidence>
<reference evidence="1 2" key="1">
    <citation type="submission" date="2017-11" db="EMBL/GenBank/DDBJ databases">
        <title>Taxonomic description and genome sequences of Spirosoma HA7 sp. nov., isolated from pollen microhabitat of Corylus avellana.</title>
        <authorList>
            <person name="Ambika Manirajan B."/>
            <person name="Suarez C."/>
            <person name="Ratering S."/>
            <person name="Geissler-Plaum R."/>
            <person name="Cardinale M."/>
            <person name="Sylvia S."/>
        </authorList>
    </citation>
    <scope>NUCLEOTIDE SEQUENCE [LARGE SCALE GENOMIC DNA]</scope>
    <source>
        <strain evidence="1 2">HA7</strain>
    </source>
</reference>
<dbReference type="Proteomes" id="UP000232883">
    <property type="component" value="Chromosome"/>
</dbReference>
<proteinExistence type="predicted"/>
<dbReference type="AlphaFoldDB" id="A0A2K8Z2S6"/>
<name>A0A2K8Z2S6_9BACT</name>
<dbReference type="InterPro" id="IPR025345">
    <property type="entry name" value="DUF4249"/>
</dbReference>
<accession>A0A2K8Z2S6</accession>
<protein>
    <submittedName>
        <fullName evidence="1">Uncharacterized protein</fullName>
    </submittedName>
</protein>
<dbReference type="KEGG" id="spir:CWM47_21485"/>
<dbReference type="EMBL" id="CP025096">
    <property type="protein sequence ID" value="AUD04182.1"/>
    <property type="molecule type" value="Genomic_DNA"/>
</dbReference>
<gene>
    <name evidence="1" type="ORF">CWM47_21485</name>
</gene>
<dbReference type="Pfam" id="PF14054">
    <property type="entry name" value="DUF4249"/>
    <property type="match status" value="1"/>
</dbReference>
<sequence length="69" mass="7277">MGATLFFEVEQQLLSAGVYSFFKRTAQLIANTGGQFDTAPQNVSGNIHALNKVGALAYGYFGATGESEA</sequence>
<organism evidence="1 2">
    <name type="scientific">Spirosoma pollinicola</name>
    <dbReference type="NCBI Taxonomy" id="2057025"/>
    <lineage>
        <taxon>Bacteria</taxon>
        <taxon>Pseudomonadati</taxon>
        <taxon>Bacteroidota</taxon>
        <taxon>Cytophagia</taxon>
        <taxon>Cytophagales</taxon>
        <taxon>Cytophagaceae</taxon>
        <taxon>Spirosoma</taxon>
    </lineage>
</organism>
<keyword evidence="2" id="KW-1185">Reference proteome</keyword>